<evidence type="ECO:0000313" key="1">
    <source>
        <dbReference type="EMBL" id="EKE27893.1"/>
    </source>
</evidence>
<name>K2FY29_9BACT</name>
<comment type="caution">
    <text evidence="1">The sequence shown here is derived from an EMBL/GenBank/DDBJ whole genome shotgun (WGS) entry which is preliminary data.</text>
</comment>
<proteinExistence type="predicted"/>
<feature type="non-terminal residue" evidence="1">
    <location>
        <position position="449"/>
    </location>
</feature>
<dbReference type="PANTHER" id="PTHR32305:SF15">
    <property type="entry name" value="PROTEIN RHSA-RELATED"/>
    <property type="match status" value="1"/>
</dbReference>
<dbReference type="AlphaFoldDB" id="K2FY29"/>
<dbReference type="EMBL" id="AMFJ01000409">
    <property type="protein sequence ID" value="EKE27893.1"/>
    <property type="molecule type" value="Genomic_DNA"/>
</dbReference>
<sequence length="449" mass="53735">MAFLFGILENIRLLSSNILSDSVQQVPCLKTLIDSKWQVYVTNAYDSNDRVISQVYWDWSWYYEYSLADIHDDDTPENAWSWASIGNYVVKNRVSDKNWINTEYEYDRMWNVISRTVFDKIWSWSTVVRYEYDSLWRMLKEIQPKWNWTVWKYDENGNKIEERKKENVTSADNDFTDIITKNEYDLVTNNNLIKTILPNWTETEFTYDNKNNLIKSETKNILLSLSGSAVSLITENGYDSIGQLVSSIDSEWNETSFEYSSWQIIKTIKWWLFNKIEESYSYDAYWNLISKTDWEWNEQKISYDELNRIKESTTAEWIKKKFEYDLNDNKVLESLVLDDTHSADTRFVYNLLDKPTTVTMDLSPVLTWAVSNSYDWNDNVTEVRYADWSKKQYSYDEQWRIIKINAIPVEWGEWISIRNEYDRNGNKIRIIDALSNAVDMTYDWFDRPV</sequence>
<reference evidence="1" key="1">
    <citation type="journal article" date="2012" name="Science">
        <title>Fermentation, hydrogen, and sulfur metabolism in multiple uncultivated bacterial phyla.</title>
        <authorList>
            <person name="Wrighton K.C."/>
            <person name="Thomas B.C."/>
            <person name="Sharon I."/>
            <person name="Miller C.S."/>
            <person name="Castelle C.J."/>
            <person name="VerBerkmoes N.C."/>
            <person name="Wilkins M.J."/>
            <person name="Hettich R.L."/>
            <person name="Lipton M.S."/>
            <person name="Williams K.H."/>
            <person name="Long P.E."/>
            <person name="Banfield J.F."/>
        </authorList>
    </citation>
    <scope>NUCLEOTIDE SEQUENCE [LARGE SCALE GENOMIC DNA]</scope>
</reference>
<dbReference type="InterPro" id="IPR050708">
    <property type="entry name" value="T6SS_VgrG/RHS"/>
</dbReference>
<protein>
    <submittedName>
        <fullName evidence="1">YD repeat-containing protein</fullName>
    </submittedName>
</protein>
<gene>
    <name evidence="1" type="ORF">ACD_3C00135G0001</name>
</gene>
<organism evidence="1">
    <name type="scientific">uncultured bacterium</name>
    <name type="common">gcode 4</name>
    <dbReference type="NCBI Taxonomy" id="1234023"/>
    <lineage>
        <taxon>Bacteria</taxon>
        <taxon>environmental samples</taxon>
    </lineage>
</organism>
<accession>K2FY29</accession>
<dbReference type="Gene3D" id="2.180.10.10">
    <property type="entry name" value="RHS repeat-associated core"/>
    <property type="match status" value="1"/>
</dbReference>
<dbReference type="PANTHER" id="PTHR32305">
    <property type="match status" value="1"/>
</dbReference>